<organism evidence="3 4">
    <name type="scientific">Botryobasidium botryosum (strain FD-172 SS1)</name>
    <dbReference type="NCBI Taxonomy" id="930990"/>
    <lineage>
        <taxon>Eukaryota</taxon>
        <taxon>Fungi</taxon>
        <taxon>Dikarya</taxon>
        <taxon>Basidiomycota</taxon>
        <taxon>Agaricomycotina</taxon>
        <taxon>Agaricomycetes</taxon>
        <taxon>Cantharellales</taxon>
        <taxon>Botryobasidiaceae</taxon>
        <taxon>Botryobasidium</taxon>
    </lineage>
</organism>
<dbReference type="InParanoid" id="A0A067MF80"/>
<dbReference type="HOGENOM" id="CLU_017594_4_2_1"/>
<dbReference type="GO" id="GO:0017111">
    <property type="term" value="F:ribonucleoside triphosphate phosphatase activity"/>
    <property type="evidence" value="ECO:0007669"/>
    <property type="project" value="TreeGrafter"/>
</dbReference>
<dbReference type="InterPro" id="IPR017850">
    <property type="entry name" value="Alkaline_phosphatase_core_sf"/>
</dbReference>
<feature type="transmembrane region" description="Helical" evidence="2">
    <location>
        <begin position="62"/>
        <end position="84"/>
    </location>
</feature>
<dbReference type="Pfam" id="PF01663">
    <property type="entry name" value="Phosphodiest"/>
    <property type="match status" value="1"/>
</dbReference>
<feature type="compositionally biased region" description="Polar residues" evidence="1">
    <location>
        <begin position="20"/>
        <end position="29"/>
    </location>
</feature>
<feature type="region of interest" description="Disordered" evidence="1">
    <location>
        <begin position="1"/>
        <end position="33"/>
    </location>
</feature>
<dbReference type="InterPro" id="IPR002591">
    <property type="entry name" value="Phosphodiest/P_Trfase"/>
</dbReference>
<reference evidence="4" key="1">
    <citation type="journal article" date="2014" name="Proc. Natl. Acad. Sci. U.S.A.">
        <title>Extensive sampling of basidiomycete genomes demonstrates inadequacy of the white-rot/brown-rot paradigm for wood decay fungi.</title>
        <authorList>
            <person name="Riley R."/>
            <person name="Salamov A.A."/>
            <person name="Brown D.W."/>
            <person name="Nagy L.G."/>
            <person name="Floudas D."/>
            <person name="Held B.W."/>
            <person name="Levasseur A."/>
            <person name="Lombard V."/>
            <person name="Morin E."/>
            <person name="Otillar R."/>
            <person name="Lindquist E.A."/>
            <person name="Sun H."/>
            <person name="LaButti K.M."/>
            <person name="Schmutz J."/>
            <person name="Jabbour D."/>
            <person name="Luo H."/>
            <person name="Baker S.E."/>
            <person name="Pisabarro A.G."/>
            <person name="Walton J.D."/>
            <person name="Blanchette R.A."/>
            <person name="Henrissat B."/>
            <person name="Martin F."/>
            <person name="Cullen D."/>
            <person name="Hibbett D.S."/>
            <person name="Grigoriev I.V."/>
        </authorList>
    </citation>
    <scope>NUCLEOTIDE SEQUENCE [LARGE SCALE GENOMIC DNA]</scope>
    <source>
        <strain evidence="4">FD-172 SS1</strain>
    </source>
</reference>
<sequence>MAPPVRLPRSNSEEELLITSPPSRSNSPAHTDKELEQQLLLSKSEEINDSVSRKKRRTAWKLAVGIGSTVLLLAAATFVTSGAAEGFSNWMCGQKPASAELTTLSNGTHAYKKTVLVISIDGFQADYIDRELTPNLVQISKKGLRAKWMKPRFPTLTFPNHWAMMTGLNVESHGIVANTFYDPVVGATFEYTDPKRSWDANWWYGEPMWATAGKAGLITANLMWPGPPVTKEGISPTYYVPFKDKVPMKNKAMQIMEWLELPIDQRPQLINVYEPSLDQAGHKYGPDSPEVDLVLDDVDAFARDIYDGIAARNLSDVVDVIFVSDHGMTDTSHVRLVFLDDILGPDGVSEVEHEDGWPSVGLRLSPKANVTLIKSRLLEAQRSMPHAFDVYDSETMPERYHFRESVAPNGRIAPIYMVPKLGWSITNHHEFEVLMGGSYEPIGSHGYDNEEVSMRAMFVAHGPFSSQIKDQSYARRAEKHTLDAPFVMEGFDNTELYGLVMKLLGIQGAPHNGTVGFWENYLD</sequence>
<keyword evidence="2" id="KW-0812">Transmembrane</keyword>
<dbReference type="PANTHER" id="PTHR10151">
    <property type="entry name" value="ECTONUCLEOTIDE PYROPHOSPHATASE/PHOSPHODIESTERASE"/>
    <property type="match status" value="1"/>
</dbReference>
<keyword evidence="4" id="KW-1185">Reference proteome</keyword>
<dbReference type="STRING" id="930990.A0A067MF80"/>
<dbReference type="OrthoDB" id="415411at2759"/>
<evidence type="ECO:0000256" key="1">
    <source>
        <dbReference type="SAM" id="MobiDB-lite"/>
    </source>
</evidence>
<gene>
    <name evidence="3" type="ORF">BOTBODRAFT_36062</name>
</gene>
<dbReference type="Gene3D" id="3.40.720.10">
    <property type="entry name" value="Alkaline Phosphatase, subunit A"/>
    <property type="match status" value="1"/>
</dbReference>
<protein>
    <recommendedName>
        <fullName evidence="5">Phosphodiest-domain-containing protein</fullName>
    </recommendedName>
</protein>
<evidence type="ECO:0008006" key="5">
    <source>
        <dbReference type="Google" id="ProtNLM"/>
    </source>
</evidence>
<evidence type="ECO:0000256" key="2">
    <source>
        <dbReference type="SAM" id="Phobius"/>
    </source>
</evidence>
<keyword evidence="2" id="KW-1133">Transmembrane helix</keyword>
<name>A0A067MF80_BOTB1</name>
<evidence type="ECO:0000313" key="4">
    <source>
        <dbReference type="Proteomes" id="UP000027195"/>
    </source>
</evidence>
<dbReference type="AlphaFoldDB" id="A0A067MF80"/>
<dbReference type="Proteomes" id="UP000027195">
    <property type="component" value="Unassembled WGS sequence"/>
</dbReference>
<dbReference type="CDD" id="cd16018">
    <property type="entry name" value="Enpp"/>
    <property type="match status" value="1"/>
</dbReference>
<keyword evidence="2" id="KW-0472">Membrane</keyword>
<dbReference type="GO" id="GO:0009141">
    <property type="term" value="P:nucleoside triphosphate metabolic process"/>
    <property type="evidence" value="ECO:0007669"/>
    <property type="project" value="TreeGrafter"/>
</dbReference>
<dbReference type="PANTHER" id="PTHR10151:SF120">
    <property type="entry name" value="BIS(5'-ADENOSYL)-TRIPHOSPHATASE"/>
    <property type="match status" value="1"/>
</dbReference>
<evidence type="ECO:0000313" key="3">
    <source>
        <dbReference type="EMBL" id="KDQ10537.1"/>
    </source>
</evidence>
<dbReference type="GO" id="GO:0047429">
    <property type="term" value="F:nucleoside triphosphate diphosphatase activity"/>
    <property type="evidence" value="ECO:0007669"/>
    <property type="project" value="TreeGrafter"/>
</dbReference>
<accession>A0A067MF80</accession>
<dbReference type="FunCoup" id="A0A067MF80">
    <property type="interactions" value="163"/>
</dbReference>
<dbReference type="EMBL" id="KL198066">
    <property type="protein sequence ID" value="KDQ10537.1"/>
    <property type="molecule type" value="Genomic_DNA"/>
</dbReference>
<dbReference type="FunFam" id="3.30.1360.180:FF:000003">
    <property type="entry name" value="Type I phosphodiesterase/nucleotide pyrophosphatase family protein"/>
    <property type="match status" value="1"/>
</dbReference>
<proteinExistence type="predicted"/>
<dbReference type="Gene3D" id="3.30.1360.180">
    <property type="match status" value="1"/>
</dbReference>
<dbReference type="SUPFAM" id="SSF53649">
    <property type="entry name" value="Alkaline phosphatase-like"/>
    <property type="match status" value="1"/>
</dbReference>